<dbReference type="PANTHER" id="PTHR47027">
    <property type="entry name" value="REVERSE TRANSCRIPTASE DOMAIN-CONTAINING PROTEIN"/>
    <property type="match status" value="1"/>
</dbReference>
<dbReference type="GeneID" id="106166864"/>
<dbReference type="InterPro" id="IPR000477">
    <property type="entry name" value="RT_dom"/>
</dbReference>
<gene>
    <name evidence="3" type="primary">LOC106166864</name>
</gene>
<dbReference type="STRING" id="7574.A0A1S3ISD3"/>
<evidence type="ECO:0000313" key="3">
    <source>
        <dbReference type="RefSeq" id="XP_013400983.1"/>
    </source>
</evidence>
<dbReference type="OrthoDB" id="10059790at2759"/>
<dbReference type="InParanoid" id="A0A1S3ISD3"/>
<name>A0A1S3ISD3_LINAN</name>
<evidence type="ECO:0000313" key="2">
    <source>
        <dbReference type="Proteomes" id="UP000085678"/>
    </source>
</evidence>
<reference evidence="3" key="1">
    <citation type="submission" date="2025-08" db="UniProtKB">
        <authorList>
            <consortium name="RefSeq"/>
        </authorList>
    </citation>
    <scope>IDENTIFICATION</scope>
    <source>
        <tissue evidence="3">Gonads</tissue>
    </source>
</reference>
<dbReference type="InterPro" id="IPR045609">
    <property type="entry name" value="DUF6451"/>
</dbReference>
<proteinExistence type="predicted"/>
<dbReference type="Pfam" id="PF00078">
    <property type="entry name" value="RVT_1"/>
    <property type="match status" value="1"/>
</dbReference>
<sequence length="295" mass="34177">MSFKVQTGVRQGCVLSSILFNLAIDWVMRCTTEDTSRGIRWTLYSTLEDLDFEDDLALLSHTHQHIQEKTDILNIFSQQIGLRISKKKTEVMALNIQSPPSVEVEGCILNNTSCFTYLGSIVATDGGTSRDVNNRLTKARNAFKSLNKIWKCSQYSIKTKLRIFESCILSTLLYGSECWRITEEDIKKLSTFHTSSLRKILKIFWPRTISNDDLLKQTNQRSISEIIRTRRWKWIGHVLRKDPNSTTKVAMYWTPEGHRKRGSTKTTWRRTVEAELKQLGESWGTIQHLARDREE</sequence>
<accession>A0A1S3ISD3</accession>
<dbReference type="PROSITE" id="PS50878">
    <property type="entry name" value="RT_POL"/>
    <property type="match status" value="1"/>
</dbReference>
<evidence type="ECO:0000259" key="1">
    <source>
        <dbReference type="PROSITE" id="PS50878"/>
    </source>
</evidence>
<dbReference type="KEGG" id="lak:106166864"/>
<dbReference type="RefSeq" id="XP_013400983.1">
    <property type="nucleotide sequence ID" value="XM_013545529.1"/>
</dbReference>
<protein>
    <submittedName>
        <fullName evidence="3">Uncharacterized protein LOC106166864</fullName>
    </submittedName>
</protein>
<dbReference type="PANTHER" id="PTHR47027:SF25">
    <property type="entry name" value="REVERSE TRANSCRIPTASE DOMAIN-CONTAINING PROTEIN"/>
    <property type="match status" value="1"/>
</dbReference>
<dbReference type="Pfam" id="PF20049">
    <property type="entry name" value="DUF6451"/>
    <property type="match status" value="1"/>
</dbReference>
<dbReference type="AlphaFoldDB" id="A0A1S3ISD3"/>
<dbReference type="Proteomes" id="UP000085678">
    <property type="component" value="Unplaced"/>
</dbReference>
<keyword evidence="2" id="KW-1185">Reference proteome</keyword>
<feature type="domain" description="Reverse transcriptase" evidence="1">
    <location>
        <begin position="1"/>
        <end position="122"/>
    </location>
</feature>
<organism evidence="2 3">
    <name type="scientific">Lingula anatina</name>
    <name type="common">Brachiopod</name>
    <name type="synonym">Lingula unguis</name>
    <dbReference type="NCBI Taxonomy" id="7574"/>
    <lineage>
        <taxon>Eukaryota</taxon>
        <taxon>Metazoa</taxon>
        <taxon>Spiralia</taxon>
        <taxon>Lophotrochozoa</taxon>
        <taxon>Brachiopoda</taxon>
        <taxon>Linguliformea</taxon>
        <taxon>Lingulata</taxon>
        <taxon>Lingulida</taxon>
        <taxon>Linguloidea</taxon>
        <taxon>Lingulidae</taxon>
        <taxon>Lingula</taxon>
    </lineage>
</organism>